<dbReference type="Pfam" id="PF01458">
    <property type="entry name" value="SUFBD_core"/>
    <property type="match status" value="1"/>
</dbReference>
<dbReference type="Proteomes" id="UP000321827">
    <property type="component" value="Unassembled WGS sequence"/>
</dbReference>
<dbReference type="SUPFAM" id="SSF101960">
    <property type="entry name" value="Stabilizer of iron transporter SufD"/>
    <property type="match status" value="1"/>
</dbReference>
<comment type="similarity">
    <text evidence="1">Belongs to the iron-sulfur cluster assembly SufBD family.</text>
</comment>
<feature type="domain" description="SUF system FeS cluster assembly SufBD N-terminal" evidence="3">
    <location>
        <begin position="20"/>
        <end position="179"/>
    </location>
</feature>
<sequence>MNETVTTLSLENLHRRAERRGEPDWLRGARERAWRIFERLDWPTRKNEAWRYTDLDPAWFDLELEEVRPAELRERDALPRAVRERLAESDAEAALVFEDGRLVYAHLPAELSAKGVVLSDLAGALERHGEHVEGALYQAVTETSLQGPEDKLAALNAALWGYGAFVYVPAGVTLEAPIGVFHYASHPGKLSLSRTLIVLDDNAEATFIEEYLSEAHARTHVATGELLLRPGARLRHAGVQTWGAGVRHFHRQRALLEKDAVLLDLAVNLGGTLARTEVASELVGPGADSEMLGVYFAGAGQHLDHYTTQHHVSAQARSDVYYKGAATANGRVVYQGLIQLEPTAQKTDAYQTNRNLLLSREARAESVPQLEIAANDVRCSHGSSTAPVDEEQLFYLATRGLPRVQAQQLLVAAFLEEVLGRVPLEKLRHHIAGIIEGRLRDA</sequence>
<dbReference type="InterPro" id="IPR055346">
    <property type="entry name" value="Fe-S_cluster_assembly_SufBD"/>
</dbReference>
<dbReference type="NCBIfam" id="TIGR01981">
    <property type="entry name" value="sufD"/>
    <property type="match status" value="1"/>
</dbReference>
<evidence type="ECO:0000259" key="3">
    <source>
        <dbReference type="Pfam" id="PF19295"/>
    </source>
</evidence>
<dbReference type="InterPro" id="IPR011542">
    <property type="entry name" value="SUF_FeS_clus_asmbl_SufD"/>
</dbReference>
<name>A0A511RH05_9DEIN</name>
<evidence type="ECO:0000256" key="1">
    <source>
        <dbReference type="ARBA" id="ARBA00043967"/>
    </source>
</evidence>
<dbReference type="InterPro" id="IPR000825">
    <property type="entry name" value="SUF_FeS_clus_asmbl_SufBD_core"/>
</dbReference>
<feature type="domain" description="SUF system FeS cluster assembly SufBD core" evidence="2">
    <location>
        <begin position="187"/>
        <end position="414"/>
    </location>
</feature>
<dbReference type="AlphaFoldDB" id="A0A511RH05"/>
<dbReference type="PANTHER" id="PTHR43575:SF1">
    <property type="entry name" value="PROTEIN ABCI7, CHLOROPLASTIC"/>
    <property type="match status" value="1"/>
</dbReference>
<accession>A0A511RH05</accession>
<protein>
    <submittedName>
        <fullName evidence="4">Fe-S cluster assembly protein SufD</fullName>
    </submittedName>
</protein>
<organism evidence="4 5">
    <name type="scientific">Oceanithermus desulfurans NBRC 100063</name>
    <dbReference type="NCBI Taxonomy" id="1227550"/>
    <lineage>
        <taxon>Bacteria</taxon>
        <taxon>Thermotogati</taxon>
        <taxon>Deinococcota</taxon>
        <taxon>Deinococci</taxon>
        <taxon>Thermales</taxon>
        <taxon>Thermaceae</taxon>
        <taxon>Oceanithermus</taxon>
    </lineage>
</organism>
<dbReference type="InterPro" id="IPR037284">
    <property type="entry name" value="SUF_FeS_clus_asmbl_SufBD_sf"/>
</dbReference>
<comment type="caution">
    <text evidence="4">The sequence shown here is derived from an EMBL/GenBank/DDBJ whole genome shotgun (WGS) entry which is preliminary data.</text>
</comment>
<evidence type="ECO:0000259" key="2">
    <source>
        <dbReference type="Pfam" id="PF01458"/>
    </source>
</evidence>
<proteinExistence type="inferred from homology"/>
<dbReference type="InterPro" id="IPR045595">
    <property type="entry name" value="SufBD_N"/>
</dbReference>
<reference evidence="4 5" key="1">
    <citation type="submission" date="2019-07" db="EMBL/GenBank/DDBJ databases">
        <title>Whole genome shotgun sequence of Oceanithermus desulfurans NBRC 100063.</title>
        <authorList>
            <person name="Hosoyama A."/>
            <person name="Uohara A."/>
            <person name="Ohji S."/>
            <person name="Ichikawa N."/>
        </authorList>
    </citation>
    <scope>NUCLEOTIDE SEQUENCE [LARGE SCALE GENOMIC DNA]</scope>
    <source>
        <strain evidence="4 5">NBRC 100063</strain>
    </source>
</reference>
<dbReference type="GO" id="GO:0016226">
    <property type="term" value="P:iron-sulfur cluster assembly"/>
    <property type="evidence" value="ECO:0007669"/>
    <property type="project" value="InterPro"/>
</dbReference>
<dbReference type="EMBL" id="BJXN01000002">
    <property type="protein sequence ID" value="GEM88925.1"/>
    <property type="molecule type" value="Genomic_DNA"/>
</dbReference>
<dbReference type="RefSeq" id="WP_147145220.1">
    <property type="nucleotide sequence ID" value="NZ_BJXN01000002.1"/>
</dbReference>
<dbReference type="Pfam" id="PF19295">
    <property type="entry name" value="SufBD_N"/>
    <property type="match status" value="1"/>
</dbReference>
<evidence type="ECO:0000313" key="5">
    <source>
        <dbReference type="Proteomes" id="UP000321827"/>
    </source>
</evidence>
<evidence type="ECO:0000313" key="4">
    <source>
        <dbReference type="EMBL" id="GEM88925.1"/>
    </source>
</evidence>
<dbReference type="PANTHER" id="PTHR43575">
    <property type="entry name" value="PROTEIN ABCI7, CHLOROPLASTIC"/>
    <property type="match status" value="1"/>
</dbReference>
<gene>
    <name evidence="4" type="ORF">ODE01S_03590</name>
</gene>
<dbReference type="OrthoDB" id="9803529at2"/>